<keyword evidence="1" id="KW-1133">Transmembrane helix</keyword>
<comment type="caution">
    <text evidence="2">The sequence shown here is derived from an EMBL/GenBank/DDBJ whole genome shotgun (WGS) entry which is preliminary data.</text>
</comment>
<accession>A0A833N0B8</accession>
<evidence type="ECO:0000313" key="2">
    <source>
        <dbReference type="EMBL" id="KAB8028442.1"/>
    </source>
</evidence>
<gene>
    <name evidence="2" type="ORF">GCL57_11995</name>
</gene>
<dbReference type="Proteomes" id="UP000442694">
    <property type="component" value="Unassembled WGS sequence"/>
</dbReference>
<sequence>MKIEIYLDNIVYFFSYIIIGLIFYTIRNCEPNNYCGYRTKISFESKKNWKILNLYCCKYSLIMLHIFNLLNIINAILKYFLDVNSQNENIILLSTILLSSSLLIGFLIVILYMKKIEKRIKK</sequence>
<dbReference type="Pfam" id="PF13630">
    <property type="entry name" value="SdpI"/>
    <property type="match status" value="1"/>
</dbReference>
<protein>
    <recommendedName>
        <fullName evidence="4">SdpI/YhfL protein family protein</fullName>
    </recommendedName>
</protein>
<dbReference type="InterPro" id="IPR025962">
    <property type="entry name" value="SdpI/YhfL"/>
</dbReference>
<evidence type="ECO:0000256" key="1">
    <source>
        <dbReference type="SAM" id="Phobius"/>
    </source>
</evidence>
<feature type="transmembrane region" description="Helical" evidence="1">
    <location>
        <begin position="12"/>
        <end position="30"/>
    </location>
</feature>
<proteinExistence type="predicted"/>
<dbReference type="AlphaFoldDB" id="A0A833N0B8"/>
<evidence type="ECO:0008006" key="4">
    <source>
        <dbReference type="Google" id="ProtNLM"/>
    </source>
</evidence>
<dbReference type="EMBL" id="WFLN01000009">
    <property type="protein sequence ID" value="KAB8028442.1"/>
    <property type="molecule type" value="Genomic_DNA"/>
</dbReference>
<dbReference type="RefSeq" id="WP_152213593.1">
    <property type="nucleotide sequence ID" value="NZ_WFLN01000009.1"/>
</dbReference>
<feature type="transmembrane region" description="Helical" evidence="1">
    <location>
        <begin position="51"/>
        <end position="70"/>
    </location>
</feature>
<organism evidence="2 3">
    <name type="scientific">Fluviispira multicolorata</name>
    <dbReference type="NCBI Taxonomy" id="2654512"/>
    <lineage>
        <taxon>Bacteria</taxon>
        <taxon>Pseudomonadati</taxon>
        <taxon>Bdellovibrionota</taxon>
        <taxon>Oligoflexia</taxon>
        <taxon>Silvanigrellales</taxon>
        <taxon>Silvanigrellaceae</taxon>
        <taxon>Fluviispira</taxon>
    </lineage>
</organism>
<keyword evidence="1" id="KW-0472">Membrane</keyword>
<feature type="transmembrane region" description="Helical" evidence="1">
    <location>
        <begin position="90"/>
        <end position="113"/>
    </location>
</feature>
<evidence type="ECO:0000313" key="3">
    <source>
        <dbReference type="Proteomes" id="UP000442694"/>
    </source>
</evidence>
<keyword evidence="3" id="KW-1185">Reference proteome</keyword>
<keyword evidence="1" id="KW-0812">Transmembrane</keyword>
<name>A0A833N0B8_9BACT</name>
<reference evidence="2 3" key="1">
    <citation type="submission" date="2019-10" db="EMBL/GenBank/DDBJ databases">
        <title>New genus of Silvanigrellaceae.</title>
        <authorList>
            <person name="Pitt A."/>
            <person name="Hahn M.W."/>
        </authorList>
    </citation>
    <scope>NUCLEOTIDE SEQUENCE [LARGE SCALE GENOMIC DNA]</scope>
    <source>
        <strain evidence="2 3">33A1-SZDP</strain>
    </source>
</reference>